<accession>Q0TZ58</accession>
<evidence type="ECO:0000313" key="3">
    <source>
        <dbReference type="Proteomes" id="UP000001055"/>
    </source>
</evidence>
<dbReference type="AlphaFoldDB" id="Q0TZ58"/>
<dbReference type="KEGG" id="pno:SNOG_15187"/>
<proteinExistence type="predicted"/>
<dbReference type="RefSeq" id="XP_001805347.1">
    <property type="nucleotide sequence ID" value="XM_001805295.1"/>
</dbReference>
<organism evidence="2 3">
    <name type="scientific">Phaeosphaeria nodorum (strain SN15 / ATCC MYA-4574 / FGSC 10173)</name>
    <name type="common">Glume blotch fungus</name>
    <name type="synonym">Parastagonospora nodorum</name>
    <dbReference type="NCBI Taxonomy" id="321614"/>
    <lineage>
        <taxon>Eukaryota</taxon>
        <taxon>Fungi</taxon>
        <taxon>Dikarya</taxon>
        <taxon>Ascomycota</taxon>
        <taxon>Pezizomycotina</taxon>
        <taxon>Dothideomycetes</taxon>
        <taxon>Pleosporomycetidae</taxon>
        <taxon>Pleosporales</taxon>
        <taxon>Pleosporineae</taxon>
        <taxon>Phaeosphaeriaceae</taxon>
        <taxon>Parastagonospora</taxon>
    </lineage>
</organism>
<dbReference type="VEuPathDB" id="FungiDB:JI435_151870"/>
<sequence length="170" mass="18580">MYCCGTLQTGLCAPYALSTPVITFAARFSLVPTVPLCSADVRGRLTQDPYYTESALHASGSLHCNTVFQSLDVPRYWLPDPNHAPIAPSSAPPMLAPPDPAASEPEEAPPAAVPTTQAVEEYRGIPRKLWYKLGPHGMSDEIRDWTKTCIDSNPGYEVESMTEEKAATRW</sequence>
<evidence type="ECO:0000256" key="1">
    <source>
        <dbReference type="SAM" id="MobiDB-lite"/>
    </source>
</evidence>
<dbReference type="InParanoid" id="Q0TZ58"/>
<gene>
    <name evidence="2" type="ORF">SNOG_15187</name>
</gene>
<feature type="region of interest" description="Disordered" evidence="1">
    <location>
        <begin position="87"/>
        <end position="117"/>
    </location>
</feature>
<reference evidence="3" key="1">
    <citation type="journal article" date="2007" name="Plant Cell">
        <title>Dothideomycete-plant interactions illuminated by genome sequencing and EST analysis of the wheat pathogen Stagonospora nodorum.</title>
        <authorList>
            <person name="Hane J.K."/>
            <person name="Lowe R.G."/>
            <person name="Solomon P.S."/>
            <person name="Tan K.C."/>
            <person name="Schoch C.L."/>
            <person name="Spatafora J.W."/>
            <person name="Crous P.W."/>
            <person name="Kodira C."/>
            <person name="Birren B.W."/>
            <person name="Galagan J.E."/>
            <person name="Torriani S.F."/>
            <person name="McDonald B.A."/>
            <person name="Oliver R.P."/>
        </authorList>
    </citation>
    <scope>NUCLEOTIDE SEQUENCE [LARGE SCALE GENOMIC DNA]</scope>
    <source>
        <strain evidence="3">SN15 / ATCC MYA-4574 / FGSC 10173</strain>
    </source>
</reference>
<dbReference type="GeneID" id="5982275"/>
<evidence type="ECO:0000313" key="2">
    <source>
        <dbReference type="EMBL" id="EAT77412.1"/>
    </source>
</evidence>
<protein>
    <submittedName>
        <fullName evidence="2">Uncharacterized protein</fullName>
    </submittedName>
</protein>
<name>Q0TZ58_PHANO</name>
<dbReference type="Proteomes" id="UP000001055">
    <property type="component" value="Unassembled WGS sequence"/>
</dbReference>
<feature type="compositionally biased region" description="Pro residues" evidence="1">
    <location>
        <begin position="90"/>
        <end position="100"/>
    </location>
</feature>
<dbReference type="EMBL" id="CH445360">
    <property type="protein sequence ID" value="EAT77412.1"/>
    <property type="molecule type" value="Genomic_DNA"/>
</dbReference>